<reference evidence="2 3" key="1">
    <citation type="submission" date="2020-08" db="EMBL/GenBank/DDBJ databases">
        <title>Genomic Encyclopedia of Type Strains, Phase IV (KMG-IV): sequencing the most valuable type-strain genomes for metagenomic binning, comparative biology and taxonomic classification.</title>
        <authorList>
            <person name="Goeker M."/>
        </authorList>
    </citation>
    <scope>NUCLEOTIDE SEQUENCE [LARGE SCALE GENOMIC DNA]</scope>
    <source>
        <strain evidence="2 3">YIM 65646</strain>
    </source>
</reference>
<accession>A0A841FV33</accession>
<dbReference type="AlphaFoldDB" id="A0A841FV33"/>
<evidence type="ECO:0000256" key="1">
    <source>
        <dbReference type="SAM" id="Phobius"/>
    </source>
</evidence>
<keyword evidence="3" id="KW-1185">Reference proteome</keyword>
<keyword evidence="1" id="KW-0472">Membrane</keyword>
<organism evidence="2 3">
    <name type="scientific">Phytomonospora endophytica</name>
    <dbReference type="NCBI Taxonomy" id="714109"/>
    <lineage>
        <taxon>Bacteria</taxon>
        <taxon>Bacillati</taxon>
        <taxon>Actinomycetota</taxon>
        <taxon>Actinomycetes</taxon>
        <taxon>Micromonosporales</taxon>
        <taxon>Micromonosporaceae</taxon>
        <taxon>Phytomonospora</taxon>
    </lineage>
</organism>
<dbReference type="Proteomes" id="UP000548476">
    <property type="component" value="Unassembled WGS sequence"/>
</dbReference>
<keyword evidence="1" id="KW-1133">Transmembrane helix</keyword>
<protein>
    <submittedName>
        <fullName evidence="2">Uncharacterized protein</fullName>
    </submittedName>
</protein>
<proteinExistence type="predicted"/>
<dbReference type="EMBL" id="JACHGT010000026">
    <property type="protein sequence ID" value="MBB6039866.1"/>
    <property type="molecule type" value="Genomic_DNA"/>
</dbReference>
<evidence type="ECO:0000313" key="2">
    <source>
        <dbReference type="EMBL" id="MBB6039866.1"/>
    </source>
</evidence>
<gene>
    <name evidence="2" type="ORF">HNR73_007765</name>
</gene>
<comment type="caution">
    <text evidence="2">The sequence shown here is derived from an EMBL/GenBank/DDBJ whole genome shotgun (WGS) entry which is preliminary data.</text>
</comment>
<dbReference type="RefSeq" id="WP_184792940.1">
    <property type="nucleotide sequence ID" value="NZ_BONT01000086.1"/>
</dbReference>
<sequence length="100" mass="11282">MSLHNLAELPPHITALGGASSTLFLTTGLALLGRWARHHHCTTPQLLASLARRTAATPRSVLSLVFPHAFRRLRGRHRMWDLHEVQALIRADHRTLTRRS</sequence>
<keyword evidence="1" id="KW-0812">Transmembrane</keyword>
<feature type="transmembrane region" description="Helical" evidence="1">
    <location>
        <begin position="12"/>
        <end position="32"/>
    </location>
</feature>
<name>A0A841FV33_9ACTN</name>
<evidence type="ECO:0000313" key="3">
    <source>
        <dbReference type="Proteomes" id="UP000548476"/>
    </source>
</evidence>